<feature type="domain" description="SET" evidence="9">
    <location>
        <begin position="282"/>
        <end position="396"/>
    </location>
</feature>
<dbReference type="AlphaFoldDB" id="A0A8S4NIT5"/>
<organism evidence="10 11">
    <name type="scientific">Owenia fusiformis</name>
    <name type="common">Polychaete worm</name>
    <dbReference type="NCBI Taxonomy" id="6347"/>
    <lineage>
        <taxon>Eukaryota</taxon>
        <taxon>Metazoa</taxon>
        <taxon>Spiralia</taxon>
        <taxon>Lophotrochozoa</taxon>
        <taxon>Annelida</taxon>
        <taxon>Polychaeta</taxon>
        <taxon>Sedentaria</taxon>
        <taxon>Canalipalpata</taxon>
        <taxon>Sabellida</taxon>
        <taxon>Oweniida</taxon>
        <taxon>Oweniidae</taxon>
        <taxon>Owenia</taxon>
    </lineage>
</organism>
<keyword evidence="2" id="KW-0479">Metal-binding</keyword>
<reference evidence="10" key="1">
    <citation type="submission" date="2022-03" db="EMBL/GenBank/DDBJ databases">
        <authorList>
            <person name="Martin C."/>
        </authorList>
    </citation>
    <scope>NUCLEOTIDE SEQUENCE</scope>
</reference>
<comment type="caution">
    <text evidence="10">The sequence shown here is derived from an EMBL/GenBank/DDBJ whole genome shotgun (WGS) entry which is preliminary data.</text>
</comment>
<keyword evidence="6" id="KW-0805">Transcription regulation</keyword>
<evidence type="ECO:0000256" key="8">
    <source>
        <dbReference type="ARBA" id="ARBA00023242"/>
    </source>
</evidence>
<evidence type="ECO:0000256" key="2">
    <source>
        <dbReference type="ARBA" id="ARBA00022723"/>
    </source>
</evidence>
<evidence type="ECO:0000256" key="3">
    <source>
        <dbReference type="ARBA" id="ARBA00022737"/>
    </source>
</evidence>
<dbReference type="PANTHER" id="PTHR16515:SF49">
    <property type="entry name" value="GASTRULA ZINC FINGER PROTEIN XLCGF49.1-LIKE-RELATED"/>
    <property type="match status" value="1"/>
</dbReference>
<dbReference type="GO" id="GO:0008270">
    <property type="term" value="F:zinc ion binding"/>
    <property type="evidence" value="ECO:0007669"/>
    <property type="project" value="UniProtKB-KW"/>
</dbReference>
<feature type="domain" description="SET" evidence="9">
    <location>
        <begin position="76"/>
        <end position="189"/>
    </location>
</feature>
<evidence type="ECO:0000256" key="7">
    <source>
        <dbReference type="ARBA" id="ARBA00023163"/>
    </source>
</evidence>
<evidence type="ECO:0000256" key="1">
    <source>
        <dbReference type="ARBA" id="ARBA00004123"/>
    </source>
</evidence>
<evidence type="ECO:0000313" key="10">
    <source>
        <dbReference type="EMBL" id="CAH1780951.1"/>
    </source>
</evidence>
<dbReference type="SUPFAM" id="SSF82199">
    <property type="entry name" value="SET domain"/>
    <property type="match status" value="2"/>
</dbReference>
<proteinExistence type="predicted"/>
<evidence type="ECO:0000313" key="11">
    <source>
        <dbReference type="Proteomes" id="UP000749559"/>
    </source>
</evidence>
<dbReference type="PANTHER" id="PTHR16515">
    <property type="entry name" value="PR DOMAIN ZINC FINGER PROTEIN"/>
    <property type="match status" value="1"/>
</dbReference>
<dbReference type="GO" id="GO:0005634">
    <property type="term" value="C:nucleus"/>
    <property type="evidence" value="ECO:0007669"/>
    <property type="project" value="UniProtKB-SubCell"/>
</dbReference>
<comment type="subcellular location">
    <subcellularLocation>
        <location evidence="1">Nucleus</location>
    </subcellularLocation>
</comment>
<keyword evidence="11" id="KW-1185">Reference proteome</keyword>
<protein>
    <recommendedName>
        <fullName evidence="9">SET domain-containing protein</fullName>
    </recommendedName>
</protein>
<keyword evidence="7" id="KW-0804">Transcription</keyword>
<keyword evidence="5" id="KW-0862">Zinc</keyword>
<dbReference type="GO" id="GO:0010468">
    <property type="term" value="P:regulation of gene expression"/>
    <property type="evidence" value="ECO:0007669"/>
    <property type="project" value="TreeGrafter"/>
</dbReference>
<dbReference type="InterPro" id="IPR050331">
    <property type="entry name" value="Zinc_finger"/>
</dbReference>
<evidence type="ECO:0000259" key="9">
    <source>
        <dbReference type="PROSITE" id="PS50280"/>
    </source>
</evidence>
<evidence type="ECO:0000256" key="5">
    <source>
        <dbReference type="ARBA" id="ARBA00022833"/>
    </source>
</evidence>
<keyword evidence="4" id="KW-0863">Zinc-finger</keyword>
<gene>
    <name evidence="10" type="ORF">OFUS_LOCUS7583</name>
</gene>
<accession>A0A8S4NIT5</accession>
<dbReference type="InterPro" id="IPR001214">
    <property type="entry name" value="SET_dom"/>
</dbReference>
<dbReference type="PROSITE" id="PS50280">
    <property type="entry name" value="SET"/>
    <property type="match status" value="2"/>
</dbReference>
<sequence length="438" mass="50485">MVPVWLNDVLRQQVYVKIQVFLLVWSWISCEAGKTDWSTAYMNERLCPTEDDYVIQDQKVMWYSANRAKKTLPQVFRISTSKIPGAGLGVFSEMFIPVGTFFGPYQGDTVQSIKDVHLQGDYAFAVMKRGKIIYIIDAWNPDCSNWLRYVNCARDMMEQNLEAIQCDGHVNYRTIQPIYPGQELLVFYGSLYVESLERSLVVGLKNPKEDMATMISIYEVLKQRIHVQGRLLMLIWCSISCILGWSNALCRNTLCPTEDDYVIRDRKVMWYTANRAKKTIPQGFRISTSKIPGAGLGVFSEKVIPVGTFFGPYQGDTVPSIEDVRLSGDYTFIVYRNGSKYFVDAWNPDSSNWLRYVNCARDLMEQNLESIPYGGNIYYRSIQAIYPGQELLVFYGHDYLEKLDIPIHNYCKWFNGTVHQAIWSDFICGNLHQPKLKN</sequence>
<dbReference type="OrthoDB" id="6433683at2759"/>
<keyword evidence="8" id="KW-0539">Nucleus</keyword>
<dbReference type="Gene3D" id="2.170.270.10">
    <property type="entry name" value="SET domain"/>
    <property type="match status" value="2"/>
</dbReference>
<dbReference type="SMART" id="SM00317">
    <property type="entry name" value="SET"/>
    <property type="match status" value="2"/>
</dbReference>
<dbReference type="EMBL" id="CAIIXF020000004">
    <property type="protein sequence ID" value="CAH1780951.1"/>
    <property type="molecule type" value="Genomic_DNA"/>
</dbReference>
<evidence type="ECO:0000256" key="6">
    <source>
        <dbReference type="ARBA" id="ARBA00023015"/>
    </source>
</evidence>
<dbReference type="Proteomes" id="UP000749559">
    <property type="component" value="Unassembled WGS sequence"/>
</dbReference>
<evidence type="ECO:0000256" key="4">
    <source>
        <dbReference type="ARBA" id="ARBA00022771"/>
    </source>
</evidence>
<keyword evidence="3" id="KW-0677">Repeat</keyword>
<dbReference type="InterPro" id="IPR046341">
    <property type="entry name" value="SET_dom_sf"/>
</dbReference>
<name>A0A8S4NIT5_OWEFU</name>
<dbReference type="Pfam" id="PF21549">
    <property type="entry name" value="PRDM2_PR"/>
    <property type="match status" value="2"/>
</dbReference>